<dbReference type="OrthoDB" id="2968423at2759"/>
<dbReference type="VEuPathDB" id="FungiDB:PLEOSDRAFT_1100402"/>
<dbReference type="SUPFAM" id="SSF52047">
    <property type="entry name" value="RNI-like"/>
    <property type="match status" value="1"/>
</dbReference>
<evidence type="ECO:0000313" key="3">
    <source>
        <dbReference type="Proteomes" id="UP000027073"/>
    </source>
</evidence>
<dbReference type="Pfam" id="PF12937">
    <property type="entry name" value="F-box-like"/>
    <property type="match status" value="1"/>
</dbReference>
<feature type="domain" description="F-box" evidence="1">
    <location>
        <begin position="11"/>
        <end position="46"/>
    </location>
</feature>
<name>A0A067P651_PLEO1</name>
<reference evidence="3" key="1">
    <citation type="journal article" date="2014" name="Proc. Natl. Acad. Sci. U.S.A.">
        <title>Extensive sampling of basidiomycete genomes demonstrates inadequacy of the white-rot/brown-rot paradigm for wood decay fungi.</title>
        <authorList>
            <person name="Riley R."/>
            <person name="Salamov A.A."/>
            <person name="Brown D.W."/>
            <person name="Nagy L.G."/>
            <person name="Floudas D."/>
            <person name="Held B.W."/>
            <person name="Levasseur A."/>
            <person name="Lombard V."/>
            <person name="Morin E."/>
            <person name="Otillar R."/>
            <person name="Lindquist E.A."/>
            <person name="Sun H."/>
            <person name="LaButti K.M."/>
            <person name="Schmutz J."/>
            <person name="Jabbour D."/>
            <person name="Luo H."/>
            <person name="Baker S.E."/>
            <person name="Pisabarro A.G."/>
            <person name="Walton J.D."/>
            <person name="Blanchette R.A."/>
            <person name="Henrissat B."/>
            <person name="Martin F."/>
            <person name="Cullen D."/>
            <person name="Hibbett D.S."/>
            <person name="Grigoriev I.V."/>
        </authorList>
    </citation>
    <scope>NUCLEOTIDE SEQUENCE [LARGE SCALE GENOMIC DNA]</scope>
    <source>
        <strain evidence="3">PC15</strain>
    </source>
</reference>
<dbReference type="InterPro" id="IPR001810">
    <property type="entry name" value="F-box_dom"/>
</dbReference>
<dbReference type="InterPro" id="IPR032675">
    <property type="entry name" value="LRR_dom_sf"/>
</dbReference>
<dbReference type="InParanoid" id="A0A067P651"/>
<evidence type="ECO:0000259" key="1">
    <source>
        <dbReference type="Pfam" id="PF12937"/>
    </source>
</evidence>
<dbReference type="AlphaFoldDB" id="A0A067P651"/>
<dbReference type="HOGENOM" id="CLU_554448_0_0_1"/>
<gene>
    <name evidence="2" type="ORF">PLEOSDRAFT_1100402</name>
</gene>
<sequence length="492" mass="55997">MATLGSMSRTELPPEIWRHILSFLSEPYELLPICGVNRLFYDVAVDYRYRNLRMGFPSNSAVFKLRRARDPWLAKRVKSLYISTDAIELLFKDWSSFLLPSRPHWWNAILSLLPDAVLKTVTFPEPKPPPEKKDECTSIGAEEISNLILDAADGMTNIEKLEFHSTPTSELDFELEFMRLLCSRLQHLQNLTFWVGTDKVHLVLPILQFCNLRKITLHIHACGAGGPAPSADACPRIRQFLRYFAPTLESLTGSTFDREVIERMSLALHDGAVMPRLRKLSIFLMINDIQAFQSINTNYPALTELTLTTFTPATIVSLAYLQLPELRSLTLWFRHMNTTQGLWNGSSSFTKLETLHLMNGCELCPDEVAQLCRFFKKANIIDLMLCVYILDGDLIDTLALSFPSLSTLILTAQHVGRVDIIPTPDVDLASFEMEMQDRSYPEWNLSWVNVALPVSDWNNYTARMEAARMVTSIVTRCIPSMNKRGGDEEELL</sequence>
<proteinExistence type="predicted"/>
<evidence type="ECO:0000313" key="2">
    <source>
        <dbReference type="EMBL" id="KDQ31877.1"/>
    </source>
</evidence>
<accession>A0A067P651</accession>
<dbReference type="InterPro" id="IPR036047">
    <property type="entry name" value="F-box-like_dom_sf"/>
</dbReference>
<dbReference type="Proteomes" id="UP000027073">
    <property type="component" value="Unassembled WGS sequence"/>
</dbReference>
<dbReference type="SUPFAM" id="SSF81383">
    <property type="entry name" value="F-box domain"/>
    <property type="match status" value="1"/>
</dbReference>
<dbReference type="Gene3D" id="3.80.10.10">
    <property type="entry name" value="Ribonuclease Inhibitor"/>
    <property type="match status" value="1"/>
</dbReference>
<protein>
    <recommendedName>
        <fullName evidence="1">F-box domain-containing protein</fullName>
    </recommendedName>
</protein>
<dbReference type="EMBL" id="KL198005">
    <property type="protein sequence ID" value="KDQ31877.1"/>
    <property type="molecule type" value="Genomic_DNA"/>
</dbReference>
<organism evidence="2 3">
    <name type="scientific">Pleurotus ostreatus (strain PC15)</name>
    <name type="common">Oyster mushroom</name>
    <dbReference type="NCBI Taxonomy" id="1137138"/>
    <lineage>
        <taxon>Eukaryota</taxon>
        <taxon>Fungi</taxon>
        <taxon>Dikarya</taxon>
        <taxon>Basidiomycota</taxon>
        <taxon>Agaricomycotina</taxon>
        <taxon>Agaricomycetes</taxon>
        <taxon>Agaricomycetidae</taxon>
        <taxon>Agaricales</taxon>
        <taxon>Pleurotineae</taxon>
        <taxon>Pleurotaceae</taxon>
        <taxon>Pleurotus</taxon>
    </lineage>
</organism>